<dbReference type="GO" id="GO:0046930">
    <property type="term" value="C:pore complex"/>
    <property type="evidence" value="ECO:0007669"/>
    <property type="project" value="UniProtKB-KW"/>
</dbReference>
<comment type="subcellular location">
    <subcellularLocation>
        <location evidence="1">Cell outer membrane</location>
        <topology evidence="1">Multi-pass membrane protein</topology>
    </subcellularLocation>
</comment>
<dbReference type="SUPFAM" id="SSF56925">
    <property type="entry name" value="OMPA-like"/>
    <property type="match status" value="1"/>
</dbReference>
<dbReference type="Gene3D" id="3.30.1330.60">
    <property type="entry name" value="OmpA-like domain"/>
    <property type="match status" value="1"/>
</dbReference>
<evidence type="ECO:0000256" key="4">
    <source>
        <dbReference type="ARBA" id="ARBA00022692"/>
    </source>
</evidence>
<dbReference type="SUPFAM" id="SSF103088">
    <property type="entry name" value="OmpA-like"/>
    <property type="match status" value="1"/>
</dbReference>
<dbReference type="InterPro" id="IPR011250">
    <property type="entry name" value="OMP/PagP_B-barrel"/>
</dbReference>
<geneLocation type="plasmid" evidence="12">
    <name>pthaf100_a</name>
</geneLocation>
<feature type="domain" description="OmpA-like" evidence="10">
    <location>
        <begin position="214"/>
        <end position="325"/>
    </location>
</feature>
<evidence type="ECO:0000256" key="6">
    <source>
        <dbReference type="ARBA" id="ARBA00023114"/>
    </source>
</evidence>
<gene>
    <name evidence="11" type="primary">ompA2</name>
    <name evidence="11" type="ORF">FIV01_17405</name>
</gene>
<dbReference type="RefSeq" id="WP_152432210.1">
    <property type="nucleotide sequence ID" value="NZ_CBCSDK010000008.1"/>
</dbReference>
<name>A0A5P9CPQ3_9VIBR</name>
<evidence type="ECO:0000256" key="7">
    <source>
        <dbReference type="ARBA" id="ARBA00023136"/>
    </source>
</evidence>
<evidence type="ECO:0000259" key="10">
    <source>
        <dbReference type="PROSITE" id="PS51123"/>
    </source>
</evidence>
<feature type="signal peptide" evidence="9">
    <location>
        <begin position="1"/>
        <end position="21"/>
    </location>
</feature>
<evidence type="ECO:0000256" key="1">
    <source>
        <dbReference type="ARBA" id="ARBA00004571"/>
    </source>
</evidence>
<keyword evidence="12" id="KW-1185">Reference proteome</keyword>
<dbReference type="GO" id="GO:0015288">
    <property type="term" value="F:porin activity"/>
    <property type="evidence" value="ECO:0007669"/>
    <property type="project" value="UniProtKB-KW"/>
</dbReference>
<evidence type="ECO:0000256" key="3">
    <source>
        <dbReference type="ARBA" id="ARBA00022452"/>
    </source>
</evidence>
<evidence type="ECO:0000256" key="9">
    <source>
        <dbReference type="SAM" id="SignalP"/>
    </source>
</evidence>
<dbReference type="Pfam" id="PF00691">
    <property type="entry name" value="OmpA"/>
    <property type="match status" value="1"/>
</dbReference>
<keyword evidence="9" id="KW-0732">Signal</keyword>
<dbReference type="GO" id="GO:0006811">
    <property type="term" value="P:monoatomic ion transport"/>
    <property type="evidence" value="ECO:0007669"/>
    <property type="project" value="UniProtKB-KW"/>
</dbReference>
<protein>
    <submittedName>
        <fullName evidence="11">Outer membrane protein A</fullName>
    </submittedName>
</protein>
<keyword evidence="11" id="KW-0614">Plasmid</keyword>
<sequence precursor="true">MNYKKTMLLALSVLIANSAFAIEAQQSDENEKGVIETLISNGLYFQVGGGLAQFKDDPYKNDNDITSLKYNIGISTQPFNFEFGYLSFSDGDGFSIKGLDVLAKHKWSLSRDGGLFAGAGGYFYNAEMNKQFLDSPPETSGVSPYLSVGGYYALSEYIDVSLQFDSFFNVSVIDQYYDKKDSKQLNQVSLSLILHPWSNSRYDAQPIEFIEEPVKQEVKLGQNSAEYSYDDATLSAEMKEQLTQFAIKVTELESYDVVVIGGADSKPGFVEYNTRLARKRAKRVADFLILHGVDERNIHLETSVVEKEESDQDARKVEIAVKGTKVVNTY</sequence>
<dbReference type="Proteomes" id="UP000326936">
    <property type="component" value="Plasmid pTHAF100_a"/>
</dbReference>
<dbReference type="EMBL" id="CP045351">
    <property type="protein sequence ID" value="QFT28170.1"/>
    <property type="molecule type" value="Genomic_DNA"/>
</dbReference>
<evidence type="ECO:0000256" key="5">
    <source>
        <dbReference type="ARBA" id="ARBA00023065"/>
    </source>
</evidence>
<reference evidence="11 12" key="1">
    <citation type="submission" date="2019-10" db="EMBL/GenBank/DDBJ databases">
        <title>Complete genome sequence of Vibrio sp. strain THAF100, isolated from non-filtered water from the water column of tank 6 of a marine aquarium containing stony-coral fragments. Water maintained at 26 degree C.</title>
        <authorList>
            <person name="Ruckert C."/>
            <person name="Franco A."/>
            <person name="Kalinowski J."/>
            <person name="Glaeser S."/>
        </authorList>
    </citation>
    <scope>NUCLEOTIDE SEQUENCE [LARGE SCALE GENOMIC DNA]</scope>
    <source>
        <strain evidence="11 12">THAF100</strain>
        <plasmid evidence="12">pthaf100_a</plasmid>
    </source>
</reference>
<dbReference type="OrthoDB" id="5850485at2"/>
<dbReference type="GO" id="GO:0009279">
    <property type="term" value="C:cell outer membrane"/>
    <property type="evidence" value="ECO:0007669"/>
    <property type="project" value="UniProtKB-SubCell"/>
</dbReference>
<evidence type="ECO:0000256" key="2">
    <source>
        <dbReference type="ARBA" id="ARBA00022448"/>
    </source>
</evidence>
<dbReference type="InterPro" id="IPR006665">
    <property type="entry name" value="OmpA-like"/>
</dbReference>
<evidence type="ECO:0000313" key="11">
    <source>
        <dbReference type="EMBL" id="QFT28170.1"/>
    </source>
</evidence>
<evidence type="ECO:0000256" key="8">
    <source>
        <dbReference type="PROSITE-ProRule" id="PRU00473"/>
    </source>
</evidence>
<accession>A0A5P9CPQ3</accession>
<dbReference type="AlphaFoldDB" id="A0A5P9CPQ3"/>
<feature type="chain" id="PRO_5024922806" evidence="9">
    <location>
        <begin position="22"/>
        <end position="330"/>
    </location>
</feature>
<dbReference type="Gene3D" id="2.40.160.20">
    <property type="match status" value="1"/>
</dbReference>
<organism evidence="11 12">
    <name type="scientific">Vibrio aquimaris</name>
    <dbReference type="NCBI Taxonomy" id="2587862"/>
    <lineage>
        <taxon>Bacteria</taxon>
        <taxon>Pseudomonadati</taxon>
        <taxon>Pseudomonadota</taxon>
        <taxon>Gammaproteobacteria</taxon>
        <taxon>Vibrionales</taxon>
        <taxon>Vibrionaceae</taxon>
        <taxon>Vibrio</taxon>
    </lineage>
</organism>
<dbReference type="KEGG" id="vaq:FIV01_17405"/>
<dbReference type="PROSITE" id="PS51123">
    <property type="entry name" value="OMPA_2"/>
    <property type="match status" value="1"/>
</dbReference>
<evidence type="ECO:0000313" key="12">
    <source>
        <dbReference type="Proteomes" id="UP000326936"/>
    </source>
</evidence>
<dbReference type="InterPro" id="IPR006664">
    <property type="entry name" value="OMP_bac"/>
</dbReference>
<keyword evidence="5" id="KW-0406">Ion transport</keyword>
<keyword evidence="6" id="KW-0626">Porin</keyword>
<proteinExistence type="predicted"/>
<keyword evidence="2" id="KW-0813">Transport</keyword>
<dbReference type="PRINTS" id="PR01021">
    <property type="entry name" value="OMPADOMAIN"/>
</dbReference>
<dbReference type="InterPro" id="IPR036737">
    <property type="entry name" value="OmpA-like_sf"/>
</dbReference>
<keyword evidence="3" id="KW-1134">Transmembrane beta strand</keyword>
<keyword evidence="4" id="KW-0812">Transmembrane</keyword>
<keyword evidence="7 8" id="KW-0472">Membrane</keyword>